<proteinExistence type="predicted"/>
<dbReference type="InterPro" id="IPR001680">
    <property type="entry name" value="WD40_rpt"/>
</dbReference>
<name>A0AA38ZYF2_VITRO</name>
<keyword evidence="1" id="KW-0853">WD repeat</keyword>
<evidence type="ECO:0000313" key="3">
    <source>
        <dbReference type="Proteomes" id="UP001168098"/>
    </source>
</evidence>
<reference evidence="2 3" key="1">
    <citation type="journal article" date="2023" name="BMC Biotechnol.">
        <title>Vitis rotundifolia cv Carlos genome sequencing.</title>
        <authorList>
            <person name="Huff M."/>
            <person name="Hulse-Kemp A."/>
            <person name="Scheffler B."/>
            <person name="Youngblood R."/>
            <person name="Simpson S."/>
            <person name="Babiker E."/>
            <person name="Staton M."/>
        </authorList>
    </citation>
    <scope>NUCLEOTIDE SEQUENCE [LARGE SCALE GENOMIC DNA]</scope>
    <source>
        <tissue evidence="2">Leaf</tissue>
    </source>
</reference>
<accession>A0AA38ZYF2</accession>
<dbReference type="PANTHER" id="PTHR44376">
    <property type="entry name" value="TRANSCRIPTIONAL REGULATOR OF FILAMENTOUS GROWTH FLO8"/>
    <property type="match status" value="1"/>
</dbReference>
<dbReference type="EMBL" id="JARBHA010000007">
    <property type="protein sequence ID" value="KAJ9697220.1"/>
    <property type="molecule type" value="Genomic_DNA"/>
</dbReference>
<dbReference type="PROSITE" id="PS50082">
    <property type="entry name" value="WD_REPEATS_2"/>
    <property type="match status" value="2"/>
</dbReference>
<sequence length="228" mass="25381">MSLDFHPKKTDLFCFSDSNNEIRYWNISPFSCIRAFKVGSLKFSFICLLSLIFFKIPSKAAVYCHLVPNFCFSLEQGGNVQVRFQPRIGHLLAAAMDKVVSIFDVETDRQIHSLQGHSEMVNYLSWDANGEFMASVSPDLVKVWSIASGECIHELSSNGSQFHSCVFHPSYPTLLVIGGIRSLELWNMAENKCMTVPAHESIVAALAQSPVNGMVASASHDSSVKIWK</sequence>
<dbReference type="SUPFAM" id="SSF50978">
    <property type="entry name" value="WD40 repeat-like"/>
    <property type="match status" value="1"/>
</dbReference>
<feature type="repeat" description="WD" evidence="1">
    <location>
        <begin position="114"/>
        <end position="154"/>
    </location>
</feature>
<dbReference type="InterPro" id="IPR044716">
    <property type="entry name" value="LEUNIG-like"/>
</dbReference>
<dbReference type="Proteomes" id="UP001168098">
    <property type="component" value="Unassembled WGS sequence"/>
</dbReference>
<comment type="caution">
    <text evidence="2">The sequence shown here is derived from an EMBL/GenBank/DDBJ whole genome shotgun (WGS) entry which is preliminary data.</text>
</comment>
<dbReference type="AlphaFoldDB" id="A0AA38ZYF2"/>
<dbReference type="PANTHER" id="PTHR44376:SF22">
    <property type="entry name" value="TRANSCRIPTIONAL COREPRESSOR LEUNIG_HOMOLOG"/>
    <property type="match status" value="1"/>
</dbReference>
<dbReference type="InterPro" id="IPR015943">
    <property type="entry name" value="WD40/YVTN_repeat-like_dom_sf"/>
</dbReference>
<dbReference type="GO" id="GO:0003714">
    <property type="term" value="F:transcription corepressor activity"/>
    <property type="evidence" value="ECO:0007669"/>
    <property type="project" value="InterPro"/>
</dbReference>
<feature type="repeat" description="WD" evidence="1">
    <location>
        <begin position="196"/>
        <end position="228"/>
    </location>
</feature>
<dbReference type="SMART" id="SM00320">
    <property type="entry name" value="WD40"/>
    <property type="match status" value="4"/>
</dbReference>
<dbReference type="Gene3D" id="2.130.10.10">
    <property type="entry name" value="YVTN repeat-like/Quinoprotein amine dehydrogenase"/>
    <property type="match status" value="1"/>
</dbReference>
<evidence type="ECO:0000256" key="1">
    <source>
        <dbReference type="PROSITE-ProRule" id="PRU00221"/>
    </source>
</evidence>
<keyword evidence="3" id="KW-1185">Reference proteome</keyword>
<dbReference type="InterPro" id="IPR036322">
    <property type="entry name" value="WD40_repeat_dom_sf"/>
</dbReference>
<protein>
    <submittedName>
        <fullName evidence="2">Uncharacterized protein</fullName>
    </submittedName>
</protein>
<dbReference type="Pfam" id="PF00400">
    <property type="entry name" value="WD40"/>
    <property type="match status" value="2"/>
</dbReference>
<dbReference type="PROSITE" id="PS50294">
    <property type="entry name" value="WD_REPEATS_REGION"/>
    <property type="match status" value="1"/>
</dbReference>
<gene>
    <name evidence="2" type="ORF">PVL29_009137</name>
</gene>
<organism evidence="2 3">
    <name type="scientific">Vitis rotundifolia</name>
    <name type="common">Muscadine grape</name>
    <dbReference type="NCBI Taxonomy" id="103349"/>
    <lineage>
        <taxon>Eukaryota</taxon>
        <taxon>Viridiplantae</taxon>
        <taxon>Streptophyta</taxon>
        <taxon>Embryophyta</taxon>
        <taxon>Tracheophyta</taxon>
        <taxon>Spermatophyta</taxon>
        <taxon>Magnoliopsida</taxon>
        <taxon>eudicotyledons</taxon>
        <taxon>Gunneridae</taxon>
        <taxon>Pentapetalae</taxon>
        <taxon>rosids</taxon>
        <taxon>Vitales</taxon>
        <taxon>Vitaceae</taxon>
        <taxon>Viteae</taxon>
        <taxon>Vitis</taxon>
    </lineage>
</organism>
<evidence type="ECO:0000313" key="2">
    <source>
        <dbReference type="EMBL" id="KAJ9697220.1"/>
    </source>
</evidence>